<comment type="function">
    <text evidence="9">Protein L1 is also a translational repressor protein, it controls the translation of the L11 operon by binding to its mRNA.</text>
</comment>
<name>A0A1V6C4E8_UNCT6</name>
<evidence type="ECO:0000256" key="8">
    <source>
        <dbReference type="ARBA" id="ARBA00035241"/>
    </source>
</evidence>
<keyword evidence="2 9" id="KW-0678">Repressor</keyword>
<evidence type="ECO:0000256" key="10">
    <source>
        <dbReference type="RuleBase" id="RU000659"/>
    </source>
</evidence>
<dbReference type="InterPro" id="IPR005878">
    <property type="entry name" value="Ribosom_uL1_bac-type"/>
</dbReference>
<keyword evidence="6 9" id="KW-0689">Ribosomal protein</keyword>
<evidence type="ECO:0000313" key="11">
    <source>
        <dbReference type="EMBL" id="OQB71802.1"/>
    </source>
</evidence>
<dbReference type="InterPro" id="IPR028364">
    <property type="entry name" value="Ribosomal_uL1/biogenesis"/>
</dbReference>
<dbReference type="GO" id="GO:0006417">
    <property type="term" value="P:regulation of translation"/>
    <property type="evidence" value="ECO:0007669"/>
    <property type="project" value="UniProtKB-KW"/>
</dbReference>
<dbReference type="PROSITE" id="PS01199">
    <property type="entry name" value="RIBOSOMAL_L1"/>
    <property type="match status" value="1"/>
</dbReference>
<evidence type="ECO:0000256" key="4">
    <source>
        <dbReference type="ARBA" id="ARBA00022845"/>
    </source>
</evidence>
<dbReference type="SUPFAM" id="SSF56808">
    <property type="entry name" value="Ribosomal protein L1"/>
    <property type="match status" value="1"/>
</dbReference>
<dbReference type="Gene3D" id="3.40.50.790">
    <property type="match status" value="1"/>
</dbReference>
<keyword evidence="5 9" id="KW-0694">RNA-binding</keyword>
<comment type="function">
    <text evidence="9">Binds directly to 23S rRNA. The L1 stalk is quite mobile in the ribosome, and is involved in E site tRNA release.</text>
</comment>
<dbReference type="GO" id="GO:0015934">
    <property type="term" value="C:large ribosomal subunit"/>
    <property type="evidence" value="ECO:0007669"/>
    <property type="project" value="InterPro"/>
</dbReference>
<accession>A0A1V6C4E8</accession>
<dbReference type="InterPro" id="IPR016095">
    <property type="entry name" value="Ribosomal_uL1_3-a/b-sand"/>
</dbReference>
<dbReference type="Gene3D" id="3.30.190.20">
    <property type="match status" value="1"/>
</dbReference>
<dbReference type="InterPro" id="IPR023673">
    <property type="entry name" value="Ribosomal_uL1_CS"/>
</dbReference>
<evidence type="ECO:0000256" key="7">
    <source>
        <dbReference type="ARBA" id="ARBA00023274"/>
    </source>
</evidence>
<keyword evidence="7 9" id="KW-0687">Ribonucleoprotein</keyword>
<evidence type="ECO:0000256" key="2">
    <source>
        <dbReference type="ARBA" id="ARBA00022491"/>
    </source>
</evidence>
<dbReference type="GO" id="GO:0019843">
    <property type="term" value="F:rRNA binding"/>
    <property type="evidence" value="ECO:0007669"/>
    <property type="project" value="UniProtKB-UniRule"/>
</dbReference>
<proteinExistence type="inferred from homology"/>
<dbReference type="HAMAP" id="MF_01318_B">
    <property type="entry name" value="Ribosomal_uL1_B"/>
    <property type="match status" value="1"/>
</dbReference>
<dbReference type="EMBL" id="MWDQ01000150">
    <property type="protein sequence ID" value="OQB71802.1"/>
    <property type="molecule type" value="Genomic_DNA"/>
</dbReference>
<dbReference type="Proteomes" id="UP000485562">
    <property type="component" value="Unassembled WGS sequence"/>
</dbReference>
<dbReference type="AlphaFoldDB" id="A0A1V6C4E8"/>
<dbReference type="GO" id="GO:0003735">
    <property type="term" value="F:structural constituent of ribosome"/>
    <property type="evidence" value="ECO:0007669"/>
    <property type="project" value="InterPro"/>
</dbReference>
<dbReference type="InterPro" id="IPR002143">
    <property type="entry name" value="Ribosomal_uL1"/>
</dbReference>
<keyword evidence="4 9" id="KW-0810">Translation regulation</keyword>
<evidence type="ECO:0000256" key="3">
    <source>
        <dbReference type="ARBA" id="ARBA00022730"/>
    </source>
</evidence>
<dbReference type="Pfam" id="PF00687">
    <property type="entry name" value="Ribosomal_L1"/>
    <property type="match status" value="1"/>
</dbReference>
<dbReference type="CDD" id="cd00403">
    <property type="entry name" value="Ribosomal_L1"/>
    <property type="match status" value="1"/>
</dbReference>
<reference evidence="11" key="1">
    <citation type="submission" date="2017-02" db="EMBL/GenBank/DDBJ databases">
        <title>Delving into the versatile metabolic prowess of the omnipresent phylum Bacteroidetes.</title>
        <authorList>
            <person name="Nobu M.K."/>
            <person name="Mei R."/>
            <person name="Narihiro T."/>
            <person name="Kuroda K."/>
            <person name="Liu W.-T."/>
        </authorList>
    </citation>
    <scope>NUCLEOTIDE SEQUENCE</scope>
    <source>
        <strain evidence="11">ADurb.Bin131</strain>
    </source>
</reference>
<dbReference type="PANTHER" id="PTHR36427">
    <property type="entry name" value="54S RIBOSOMAL PROTEIN L1, MITOCHONDRIAL"/>
    <property type="match status" value="1"/>
</dbReference>
<gene>
    <name evidence="9 11" type="primary">rplA</name>
    <name evidence="11" type="ORF">BWX89_01723</name>
</gene>
<dbReference type="GO" id="GO:0006412">
    <property type="term" value="P:translation"/>
    <property type="evidence" value="ECO:0007669"/>
    <property type="project" value="UniProtKB-UniRule"/>
</dbReference>
<protein>
    <recommendedName>
        <fullName evidence="8 9">Large ribosomal subunit protein uL1</fullName>
    </recommendedName>
</protein>
<evidence type="ECO:0000256" key="6">
    <source>
        <dbReference type="ARBA" id="ARBA00022980"/>
    </source>
</evidence>
<dbReference type="GO" id="GO:0000049">
    <property type="term" value="F:tRNA binding"/>
    <property type="evidence" value="ECO:0007669"/>
    <property type="project" value="UniProtKB-KW"/>
</dbReference>
<dbReference type="FunFam" id="3.40.50.790:FF:000001">
    <property type="entry name" value="50S ribosomal protein L1"/>
    <property type="match status" value="1"/>
</dbReference>
<organism evidence="11">
    <name type="scientific">candidate division TA06 bacterium ADurb.Bin131</name>
    <dbReference type="NCBI Taxonomy" id="1852827"/>
    <lineage>
        <taxon>Bacteria</taxon>
        <taxon>Bacteria division TA06</taxon>
    </lineage>
</organism>
<dbReference type="InterPro" id="IPR023674">
    <property type="entry name" value="Ribosomal_uL1-like"/>
</dbReference>
<keyword evidence="9" id="KW-0820">tRNA-binding</keyword>
<evidence type="ECO:0000256" key="9">
    <source>
        <dbReference type="HAMAP-Rule" id="MF_01318"/>
    </source>
</evidence>
<dbReference type="NCBIfam" id="TIGR01169">
    <property type="entry name" value="rplA_bact"/>
    <property type="match status" value="1"/>
</dbReference>
<sequence>MKKRSRRYMEIQKKIEKKTTHTPEEALSFLKANASERFDETVDLSVHIGLDLKKLQQPIRGSVNLPHGSGKQVKVLVFAQGEYVDRAKNAGADYVGGNELIEKIKGGWLDFQAVVATPDMMRNIASLGKILGPRGLMPNPKTGTVTFEVEKIIEELKKGRVEFKMDKDGNIHVPIGKLSFSLEQLLDNFYSAIRAIIAAKPSGTKGVFLKSVHLSSTMGPSFPLSTGKILQDIKSTVS</sequence>
<evidence type="ECO:0000256" key="5">
    <source>
        <dbReference type="ARBA" id="ARBA00022884"/>
    </source>
</evidence>
<comment type="caution">
    <text evidence="11">The sequence shown here is derived from an EMBL/GenBank/DDBJ whole genome shotgun (WGS) entry which is preliminary data.</text>
</comment>
<comment type="similarity">
    <text evidence="1 9 10">Belongs to the universal ribosomal protein uL1 family.</text>
</comment>
<keyword evidence="3 9" id="KW-0699">rRNA-binding</keyword>
<comment type="subunit">
    <text evidence="9">Part of the 50S ribosomal subunit.</text>
</comment>
<dbReference type="PIRSF" id="PIRSF002155">
    <property type="entry name" value="Ribosomal_L1"/>
    <property type="match status" value="1"/>
</dbReference>
<evidence type="ECO:0000256" key="1">
    <source>
        <dbReference type="ARBA" id="ARBA00010531"/>
    </source>
</evidence>
<dbReference type="PANTHER" id="PTHR36427:SF3">
    <property type="entry name" value="LARGE RIBOSOMAL SUBUNIT PROTEIN UL1M"/>
    <property type="match status" value="1"/>
</dbReference>